<gene>
    <name evidence="3" type="ORF">CYNAS_LOCUS16946</name>
</gene>
<dbReference type="Proteomes" id="UP001176961">
    <property type="component" value="Unassembled WGS sequence"/>
</dbReference>
<dbReference type="EMBL" id="CATQJL010000316">
    <property type="protein sequence ID" value="CAJ0604963.1"/>
    <property type="molecule type" value="Genomic_DNA"/>
</dbReference>
<feature type="region of interest" description="Disordered" evidence="1">
    <location>
        <begin position="80"/>
        <end position="122"/>
    </location>
</feature>
<evidence type="ECO:0000313" key="3">
    <source>
        <dbReference type="EMBL" id="CAJ0604963.1"/>
    </source>
</evidence>
<sequence>MLTAAHCVCYDRSWNFIERRRQFRSCKLFSNSMQRISEGGYSIVKILFICTAIATAAIAGGFCAYYYFFYRKKKKLHRNKPTENVKPIKESREKLSKEIDSRERKPSKELSKSPPFTPEIPVQPRSLIINMAEHRYGGRLVLKDMKGKVRHALESDRSERLDKLEFDEDMNEIVDIGTDVDIIQAGTPKESREYRRQRRKDKQQSDLARTPTNSVGSLEPSKTPPLEKNISSKSKTFSLKKNPSSQSKSPPVEPNPVLQRPTSRKPKKKHKHHKGRRKEHNFKRSTNVAHG</sequence>
<evidence type="ECO:0000313" key="4">
    <source>
        <dbReference type="Proteomes" id="UP001176961"/>
    </source>
</evidence>
<protein>
    <submittedName>
        <fullName evidence="3">Uncharacterized protein</fullName>
    </submittedName>
</protein>
<keyword evidence="2" id="KW-0472">Membrane</keyword>
<feature type="region of interest" description="Disordered" evidence="1">
    <location>
        <begin position="184"/>
        <end position="291"/>
    </location>
</feature>
<keyword evidence="2" id="KW-1133">Transmembrane helix</keyword>
<keyword evidence="2" id="KW-0812">Transmembrane</keyword>
<organism evidence="3 4">
    <name type="scientific">Cylicocyclus nassatus</name>
    <name type="common">Nematode worm</name>
    <dbReference type="NCBI Taxonomy" id="53992"/>
    <lineage>
        <taxon>Eukaryota</taxon>
        <taxon>Metazoa</taxon>
        <taxon>Ecdysozoa</taxon>
        <taxon>Nematoda</taxon>
        <taxon>Chromadorea</taxon>
        <taxon>Rhabditida</taxon>
        <taxon>Rhabditina</taxon>
        <taxon>Rhabditomorpha</taxon>
        <taxon>Strongyloidea</taxon>
        <taxon>Strongylidae</taxon>
        <taxon>Cylicocyclus</taxon>
    </lineage>
</organism>
<accession>A0AA36H6L6</accession>
<feature type="compositionally biased region" description="Low complexity" evidence="1">
    <location>
        <begin position="239"/>
        <end position="250"/>
    </location>
</feature>
<feature type="compositionally biased region" description="Basic residues" evidence="1">
    <location>
        <begin position="262"/>
        <end position="283"/>
    </location>
</feature>
<dbReference type="AlphaFoldDB" id="A0AA36H6L6"/>
<evidence type="ECO:0000256" key="1">
    <source>
        <dbReference type="SAM" id="MobiDB-lite"/>
    </source>
</evidence>
<feature type="compositionally biased region" description="Basic and acidic residues" evidence="1">
    <location>
        <begin position="80"/>
        <end position="111"/>
    </location>
</feature>
<name>A0AA36H6L6_CYLNA</name>
<keyword evidence="4" id="KW-1185">Reference proteome</keyword>
<feature type="transmembrane region" description="Helical" evidence="2">
    <location>
        <begin position="43"/>
        <end position="68"/>
    </location>
</feature>
<proteinExistence type="predicted"/>
<reference evidence="3" key="1">
    <citation type="submission" date="2023-07" db="EMBL/GenBank/DDBJ databases">
        <authorList>
            <consortium name="CYATHOMIX"/>
        </authorList>
    </citation>
    <scope>NUCLEOTIDE SEQUENCE</scope>
    <source>
        <strain evidence="3">N/A</strain>
    </source>
</reference>
<comment type="caution">
    <text evidence="3">The sequence shown here is derived from an EMBL/GenBank/DDBJ whole genome shotgun (WGS) entry which is preliminary data.</text>
</comment>
<evidence type="ECO:0000256" key="2">
    <source>
        <dbReference type="SAM" id="Phobius"/>
    </source>
</evidence>